<keyword evidence="5" id="KW-0547">Nucleotide-binding</keyword>
<dbReference type="Pfam" id="PF19279">
    <property type="entry name" value="YegS_C"/>
    <property type="match status" value="1"/>
</dbReference>
<sequence length="282" mass="30156">MKDAVKAVVNSGVELRVRIPWNKKDKPRVVREALAAGATRIIAGGGDGTINAVVNSLVGNGKKPPRAELGILPLGTANDFARGCSLPVDNLESCLRIACVAPARAVDVGRMNKRSFINVASLGFGAEVTATTSVDMKRHLGGVAYTLMGFATALQFSPYSGRLTIPGQDPIPGEMLIAAVGNCRYAGGGFDVAPKASMSDGLLDLTVIAHDQQFSPARVLQELQDPFNESNQYVTYRQLPEFAFESDAQLHCNLDGEPVRKRKLRFSVLSKHLSLALPDSHS</sequence>
<evidence type="ECO:0000313" key="13">
    <source>
        <dbReference type="EMBL" id="GAF69377.1"/>
    </source>
</evidence>
<evidence type="ECO:0000256" key="3">
    <source>
        <dbReference type="ARBA" id="ARBA00022679"/>
    </source>
</evidence>
<proteinExistence type="predicted"/>
<dbReference type="GO" id="GO:0008654">
    <property type="term" value="P:phospholipid biosynthetic process"/>
    <property type="evidence" value="ECO:0007669"/>
    <property type="project" value="UniProtKB-KW"/>
</dbReference>
<dbReference type="InterPro" id="IPR001206">
    <property type="entry name" value="Diacylglycerol_kinase_cat_dom"/>
</dbReference>
<dbReference type="GO" id="GO:0005886">
    <property type="term" value="C:plasma membrane"/>
    <property type="evidence" value="ECO:0007669"/>
    <property type="project" value="TreeGrafter"/>
</dbReference>
<dbReference type="Gene3D" id="3.40.50.10330">
    <property type="entry name" value="Probable inorganic polyphosphate/atp-NAD kinase, domain 1"/>
    <property type="match status" value="1"/>
</dbReference>
<dbReference type="NCBIfam" id="NF009602">
    <property type="entry name" value="PRK13054.1"/>
    <property type="match status" value="1"/>
</dbReference>
<evidence type="ECO:0000256" key="10">
    <source>
        <dbReference type="ARBA" id="ARBA00023209"/>
    </source>
</evidence>
<dbReference type="EMBL" id="BARS01005178">
    <property type="protein sequence ID" value="GAF69377.1"/>
    <property type="molecule type" value="Genomic_DNA"/>
</dbReference>
<dbReference type="InterPro" id="IPR016064">
    <property type="entry name" value="NAD/diacylglycerol_kinase_sf"/>
</dbReference>
<keyword evidence="9" id="KW-0443">Lipid metabolism</keyword>
<dbReference type="AlphaFoldDB" id="X0S069"/>
<keyword evidence="6" id="KW-0418">Kinase</keyword>
<dbReference type="NCBIfam" id="TIGR00147">
    <property type="entry name" value="YegS/Rv2252/BmrU family lipid kinase"/>
    <property type="match status" value="1"/>
</dbReference>
<dbReference type="GO" id="GO:0005524">
    <property type="term" value="F:ATP binding"/>
    <property type="evidence" value="ECO:0007669"/>
    <property type="project" value="UniProtKB-KW"/>
</dbReference>
<feature type="domain" description="DAGKc" evidence="12">
    <location>
        <begin position="1"/>
        <end position="115"/>
    </location>
</feature>
<evidence type="ECO:0000256" key="8">
    <source>
        <dbReference type="ARBA" id="ARBA00022842"/>
    </source>
</evidence>
<keyword evidence="3" id="KW-0808">Transferase</keyword>
<dbReference type="InterPro" id="IPR045540">
    <property type="entry name" value="YegS/DAGK_C"/>
</dbReference>
<gene>
    <name evidence="13" type="ORF">S01H1_10131</name>
</gene>
<keyword evidence="10" id="KW-0594">Phospholipid biosynthesis</keyword>
<accession>X0S069</accession>
<keyword evidence="11" id="KW-1208">Phospholipid metabolism</keyword>
<organism evidence="13">
    <name type="scientific">marine sediment metagenome</name>
    <dbReference type="NCBI Taxonomy" id="412755"/>
    <lineage>
        <taxon>unclassified sequences</taxon>
        <taxon>metagenomes</taxon>
        <taxon>ecological metagenomes</taxon>
    </lineage>
</organism>
<dbReference type="GO" id="GO:0046872">
    <property type="term" value="F:metal ion binding"/>
    <property type="evidence" value="ECO:0007669"/>
    <property type="project" value="UniProtKB-KW"/>
</dbReference>
<name>X0S069_9ZZZZ</name>
<evidence type="ECO:0000259" key="12">
    <source>
        <dbReference type="PROSITE" id="PS50146"/>
    </source>
</evidence>
<evidence type="ECO:0000256" key="9">
    <source>
        <dbReference type="ARBA" id="ARBA00023098"/>
    </source>
</evidence>
<evidence type="ECO:0000256" key="11">
    <source>
        <dbReference type="ARBA" id="ARBA00023264"/>
    </source>
</evidence>
<dbReference type="Pfam" id="PF00781">
    <property type="entry name" value="DAGK_cat"/>
    <property type="match status" value="1"/>
</dbReference>
<dbReference type="SUPFAM" id="SSF111331">
    <property type="entry name" value="NAD kinase/diacylglycerol kinase-like"/>
    <property type="match status" value="1"/>
</dbReference>
<evidence type="ECO:0000256" key="2">
    <source>
        <dbReference type="ARBA" id="ARBA00022516"/>
    </source>
</evidence>
<evidence type="ECO:0000256" key="1">
    <source>
        <dbReference type="ARBA" id="ARBA00001946"/>
    </source>
</evidence>
<dbReference type="Gene3D" id="2.60.200.40">
    <property type="match status" value="1"/>
</dbReference>
<dbReference type="InterPro" id="IPR017438">
    <property type="entry name" value="ATP-NAD_kinase_N"/>
</dbReference>
<dbReference type="PANTHER" id="PTHR12358">
    <property type="entry name" value="SPHINGOSINE KINASE"/>
    <property type="match status" value="1"/>
</dbReference>
<dbReference type="InterPro" id="IPR005218">
    <property type="entry name" value="Diacylglycerol/lipid_kinase"/>
</dbReference>
<dbReference type="PANTHER" id="PTHR12358:SF106">
    <property type="entry name" value="LIPID KINASE YEGS"/>
    <property type="match status" value="1"/>
</dbReference>
<dbReference type="InterPro" id="IPR050187">
    <property type="entry name" value="Lipid_Phosphate_FormReg"/>
</dbReference>
<evidence type="ECO:0000256" key="4">
    <source>
        <dbReference type="ARBA" id="ARBA00022723"/>
    </source>
</evidence>
<keyword evidence="8" id="KW-0460">Magnesium</keyword>
<comment type="caution">
    <text evidence="13">The sequence shown here is derived from an EMBL/GenBank/DDBJ whole genome shotgun (WGS) entry which is preliminary data.</text>
</comment>
<dbReference type="PROSITE" id="PS50146">
    <property type="entry name" value="DAGK"/>
    <property type="match status" value="1"/>
</dbReference>
<protein>
    <recommendedName>
        <fullName evidence="12">DAGKc domain-containing protein</fullName>
    </recommendedName>
</protein>
<reference evidence="13" key="1">
    <citation type="journal article" date="2014" name="Front. Microbiol.">
        <title>High frequency of phylogenetically diverse reductive dehalogenase-homologous genes in deep subseafloor sedimentary metagenomes.</title>
        <authorList>
            <person name="Kawai M."/>
            <person name="Futagami T."/>
            <person name="Toyoda A."/>
            <person name="Takaki Y."/>
            <person name="Nishi S."/>
            <person name="Hori S."/>
            <person name="Arai W."/>
            <person name="Tsubouchi T."/>
            <person name="Morono Y."/>
            <person name="Uchiyama I."/>
            <person name="Ito T."/>
            <person name="Fujiyama A."/>
            <person name="Inagaki F."/>
            <person name="Takami H."/>
        </authorList>
    </citation>
    <scope>NUCLEOTIDE SEQUENCE</scope>
    <source>
        <strain evidence="13">Expedition CK06-06</strain>
    </source>
</reference>
<evidence type="ECO:0000256" key="5">
    <source>
        <dbReference type="ARBA" id="ARBA00022741"/>
    </source>
</evidence>
<keyword evidence="7" id="KW-0067">ATP-binding</keyword>
<keyword evidence="4" id="KW-0479">Metal-binding</keyword>
<comment type="cofactor">
    <cofactor evidence="1">
        <name>Mg(2+)</name>
        <dbReference type="ChEBI" id="CHEBI:18420"/>
    </cofactor>
</comment>
<evidence type="ECO:0000256" key="6">
    <source>
        <dbReference type="ARBA" id="ARBA00022777"/>
    </source>
</evidence>
<keyword evidence="2" id="KW-0444">Lipid biosynthesis</keyword>
<evidence type="ECO:0000256" key="7">
    <source>
        <dbReference type="ARBA" id="ARBA00022840"/>
    </source>
</evidence>
<dbReference type="GO" id="GO:0016301">
    <property type="term" value="F:kinase activity"/>
    <property type="evidence" value="ECO:0007669"/>
    <property type="project" value="UniProtKB-KW"/>
</dbReference>